<evidence type="ECO:0000259" key="2">
    <source>
        <dbReference type="PROSITE" id="PS51278"/>
    </source>
</evidence>
<dbReference type="SUPFAM" id="SSF56235">
    <property type="entry name" value="N-terminal nucleophile aminohydrolases (Ntn hydrolases)"/>
    <property type="match status" value="1"/>
</dbReference>
<dbReference type="AlphaFoldDB" id="A0A414YGK0"/>
<dbReference type="Gene3D" id="3.60.20.10">
    <property type="entry name" value="Glutamine Phosphoribosylpyrophosphate, subunit 1, domain 1"/>
    <property type="match status" value="1"/>
</dbReference>
<dbReference type="EMBL" id="QRKB01000001">
    <property type="protein sequence ID" value="RHH85265.1"/>
    <property type="molecule type" value="Genomic_DNA"/>
</dbReference>
<dbReference type="Pfam" id="PF13230">
    <property type="entry name" value="GATase_4"/>
    <property type="match status" value="1"/>
</dbReference>
<evidence type="ECO:0000313" key="4">
    <source>
        <dbReference type="Proteomes" id="UP000284548"/>
    </source>
</evidence>
<dbReference type="InterPro" id="IPR029055">
    <property type="entry name" value="Ntn_hydrolases_N"/>
</dbReference>
<accession>A0A414YGK0</accession>
<dbReference type="Proteomes" id="UP000284548">
    <property type="component" value="Unassembled WGS sequence"/>
</dbReference>
<evidence type="ECO:0000256" key="1">
    <source>
        <dbReference type="ARBA" id="ARBA00022962"/>
    </source>
</evidence>
<keyword evidence="1" id="KW-0315">Glutamine amidotransferase</keyword>
<dbReference type="PROSITE" id="PS51278">
    <property type="entry name" value="GATASE_TYPE_2"/>
    <property type="match status" value="1"/>
</dbReference>
<name>A0A414YGK0_9BACT</name>
<comment type="caution">
    <text evidence="3">The sequence shown here is derived from an EMBL/GenBank/DDBJ whole genome shotgun (WGS) entry which is preliminary data.</text>
</comment>
<proteinExistence type="predicted"/>
<reference evidence="3 4" key="1">
    <citation type="submission" date="2018-08" db="EMBL/GenBank/DDBJ databases">
        <title>A genome reference for cultivated species of the human gut microbiota.</title>
        <authorList>
            <person name="Zou Y."/>
            <person name="Xue W."/>
            <person name="Luo G."/>
        </authorList>
    </citation>
    <scope>NUCLEOTIDE SEQUENCE [LARGE SCALE GENOMIC DNA]</scope>
    <source>
        <strain evidence="3 4">AM16-54</strain>
    </source>
</reference>
<dbReference type="InterPro" id="IPR026869">
    <property type="entry name" value="EgtC-like"/>
</dbReference>
<protein>
    <recommendedName>
        <fullName evidence="2">Glutamine amidotransferase type-2 domain-containing protein</fullName>
    </recommendedName>
</protein>
<dbReference type="RefSeq" id="WP_118253103.1">
    <property type="nucleotide sequence ID" value="NZ_JAQEAK010000069.1"/>
</dbReference>
<organism evidence="3 4">
    <name type="scientific">Segatella copri</name>
    <dbReference type="NCBI Taxonomy" id="165179"/>
    <lineage>
        <taxon>Bacteria</taxon>
        <taxon>Pseudomonadati</taxon>
        <taxon>Bacteroidota</taxon>
        <taxon>Bacteroidia</taxon>
        <taxon>Bacteroidales</taxon>
        <taxon>Prevotellaceae</taxon>
        <taxon>Segatella</taxon>
    </lineage>
</organism>
<feature type="domain" description="Glutamine amidotransferase type-2" evidence="2">
    <location>
        <begin position="2"/>
        <end position="177"/>
    </location>
</feature>
<evidence type="ECO:0000313" key="3">
    <source>
        <dbReference type="EMBL" id="RHH85265.1"/>
    </source>
</evidence>
<gene>
    <name evidence="3" type="ORF">DW192_00600</name>
</gene>
<dbReference type="InterPro" id="IPR017932">
    <property type="entry name" value="GATase_2_dom"/>
</dbReference>
<sequence length="177" mass="20534">MCVIIVCPKGVALPSVDELKAAYMRNPDGCGFVSESDHYKSLHFSTFIRRLMKRDINENVIIHFRFATHGSVCVKNCHPFYKAGYWFAHNGVLPICSEHDKTDSQICFERFIYPTIKKYGWGSNEHMKEMNKWTAHGSKFAMLHNGEIVKSGKFIERDGRFYSNLNHLGYMRNIINF</sequence>